<keyword evidence="8 10" id="KW-0408">Iron</keyword>
<dbReference type="KEGG" id="syc:syc1274_d"/>
<evidence type="ECO:0000313" key="12">
    <source>
        <dbReference type="EMBL" id="BAD79464.1"/>
    </source>
</evidence>
<evidence type="ECO:0000256" key="9">
    <source>
        <dbReference type="ARBA" id="ARBA00023078"/>
    </source>
</evidence>
<dbReference type="InterPro" id="IPR008168">
    <property type="entry name" value="Cyt_C_IC"/>
</dbReference>
<keyword evidence="9 10" id="KW-0793">Thylakoid</keyword>
<dbReference type="PANTHER" id="PTHR34688">
    <property type="entry name" value="CYTOCHROME C6, CHLOROPLASTIC"/>
    <property type="match status" value="1"/>
</dbReference>
<comment type="subcellular location">
    <subcellularLocation>
        <location evidence="2 10">Cellular thylakoid lumen</location>
    </subcellularLocation>
</comment>
<dbReference type="PANTHER" id="PTHR34688:SF2">
    <property type="entry name" value="CYTOCHROME C6, CHLOROPLASTIC"/>
    <property type="match status" value="1"/>
</dbReference>
<evidence type="ECO:0000256" key="8">
    <source>
        <dbReference type="ARBA" id="ARBA00023004"/>
    </source>
</evidence>
<dbReference type="EMBL" id="AP008231">
    <property type="protein sequence ID" value="BAD79464.1"/>
    <property type="molecule type" value="Genomic_DNA"/>
</dbReference>
<evidence type="ECO:0000256" key="7">
    <source>
        <dbReference type="ARBA" id="ARBA00022982"/>
    </source>
</evidence>
<comment type="subunit">
    <text evidence="10">Monomer.</text>
</comment>
<evidence type="ECO:0000256" key="1">
    <source>
        <dbReference type="ARBA" id="ARBA00002347"/>
    </source>
</evidence>
<evidence type="ECO:0000256" key="10">
    <source>
        <dbReference type="HAMAP-Rule" id="MF_00594"/>
    </source>
</evidence>
<evidence type="ECO:0000256" key="3">
    <source>
        <dbReference type="ARBA" id="ARBA00009650"/>
    </source>
</evidence>
<dbReference type="NCBIfam" id="NF045930">
    <property type="entry name" value="Cytc6PetJCyano"/>
    <property type="match status" value="1"/>
</dbReference>
<feature type="binding site" description="axial binding residue" evidence="10">
    <location>
        <position position="49"/>
    </location>
    <ligand>
        <name>heme c</name>
        <dbReference type="ChEBI" id="CHEBI:61717"/>
    </ligand>
    <ligandPart>
        <name>Fe</name>
        <dbReference type="ChEBI" id="CHEBI:18248"/>
    </ligandPart>
</feature>
<dbReference type="InterPro" id="IPR036909">
    <property type="entry name" value="Cyt_c-like_dom_sf"/>
</dbReference>
<dbReference type="RefSeq" id="WP_011243586.1">
    <property type="nucleotide sequence ID" value="NC_006576.1"/>
</dbReference>
<dbReference type="eggNOG" id="COG2010">
    <property type="taxonomic scope" value="Bacteria"/>
</dbReference>
<keyword evidence="6 10" id="KW-0479">Metal-binding</keyword>
<feature type="binding site" description="covalent" evidence="10">
    <location>
        <position position="48"/>
    </location>
    <ligand>
        <name>heme c</name>
        <dbReference type="ChEBI" id="CHEBI:61717"/>
    </ligand>
</feature>
<dbReference type="HAMAP" id="MF_00594">
    <property type="entry name" value="Cytc_PetJ"/>
    <property type="match status" value="1"/>
</dbReference>
<evidence type="ECO:0000259" key="11">
    <source>
        <dbReference type="PROSITE" id="PS51007"/>
    </source>
</evidence>
<dbReference type="GO" id="GO:0015979">
    <property type="term" value="P:photosynthesis"/>
    <property type="evidence" value="ECO:0007669"/>
    <property type="project" value="UniProtKB-UniRule"/>
</dbReference>
<dbReference type="InterPro" id="IPR009056">
    <property type="entry name" value="Cyt_c-like_dom"/>
</dbReference>
<dbReference type="InterPro" id="IPR023655">
    <property type="entry name" value="Cyt_C6"/>
</dbReference>
<dbReference type="GeneID" id="72429053"/>
<keyword evidence="4 10" id="KW-0813">Transport</keyword>
<dbReference type="Gene3D" id="1.10.760.10">
    <property type="entry name" value="Cytochrome c-like domain"/>
    <property type="match status" value="1"/>
</dbReference>
<evidence type="ECO:0000256" key="6">
    <source>
        <dbReference type="ARBA" id="ARBA00022723"/>
    </source>
</evidence>
<evidence type="ECO:0000256" key="2">
    <source>
        <dbReference type="ARBA" id="ARBA00004518"/>
    </source>
</evidence>
<sequence length="119" mass="12844">MTVGILGVGRWLVLGLLVIGLSVVNPARAIAADLQVGARLFQSNCTTCHLNGGNVINGQKTLRQEALRRYGMDSVAAIQKQVTYGKNAMPAFGQRLSPEQIEAVATYVFDRAERGWTAL</sequence>
<dbReference type="Pfam" id="PF13442">
    <property type="entry name" value="Cytochrome_CBB3"/>
    <property type="match status" value="1"/>
</dbReference>
<keyword evidence="5 10" id="KW-0349">Heme</keyword>
<keyword evidence="10" id="KW-0602">Photosynthesis</keyword>
<feature type="binding site" description="covalent" evidence="10">
    <location>
        <position position="45"/>
    </location>
    <ligand>
        <name>heme c</name>
        <dbReference type="ChEBI" id="CHEBI:61717"/>
    </ligand>
</feature>
<reference evidence="12 13" key="1">
    <citation type="journal article" date="2007" name="Photosyn. Res.">
        <title>Complete nucleotide sequence of the freshwater unicellular cyanobacterium Synechococcus elongatus PCC 6301 chromosome: gene content and organization.</title>
        <authorList>
            <person name="Sugita C."/>
            <person name="Ogata K."/>
            <person name="Shikata M."/>
            <person name="Jikuya H."/>
            <person name="Takano J."/>
            <person name="Furumichi M."/>
            <person name="Kanehisa M."/>
            <person name="Omata T."/>
            <person name="Sugiura M."/>
            <person name="Sugita M."/>
        </authorList>
    </citation>
    <scope>NUCLEOTIDE SEQUENCE [LARGE SCALE GENOMIC DNA]</scope>
    <source>
        <strain evidence="13">ATCC 27144 / PCC 6301 / SAUG 1402/1</strain>
    </source>
</reference>
<protein>
    <recommendedName>
        <fullName evidence="10">Cytochrome c6</fullName>
    </recommendedName>
    <alternativeName>
        <fullName evidence="10">Cytochrome c-553</fullName>
    </alternativeName>
    <alternativeName>
        <fullName evidence="10">Cytochrome c553</fullName>
    </alternativeName>
    <alternativeName>
        <fullName evidence="10">Soluble cytochrome f</fullName>
    </alternativeName>
</protein>
<name>A0A0H3K370_SYNP6</name>
<dbReference type="AlphaFoldDB" id="A0A0H3K370"/>
<keyword evidence="10" id="KW-0732">Signal</keyword>
<dbReference type="PRINTS" id="PR00605">
    <property type="entry name" value="CYTCHROMECIC"/>
</dbReference>
<proteinExistence type="inferred from homology"/>
<gene>
    <name evidence="10 12" type="primary">petJ</name>
    <name evidence="12" type="ordered locus">syc1274_d</name>
</gene>
<keyword evidence="7 10" id="KW-0249">Electron transport</keyword>
<comment type="PTM">
    <text evidence="10">Binds 1 heme c group per subunit.</text>
</comment>
<dbReference type="SUPFAM" id="SSF46626">
    <property type="entry name" value="Cytochrome c"/>
    <property type="match status" value="1"/>
</dbReference>
<comment type="similarity">
    <text evidence="3 10">Belongs to the cytochrome c family. PetJ subfamily.</text>
</comment>
<dbReference type="GO" id="GO:0020037">
    <property type="term" value="F:heme binding"/>
    <property type="evidence" value="ECO:0007669"/>
    <property type="project" value="InterPro"/>
</dbReference>
<dbReference type="PROSITE" id="PS51007">
    <property type="entry name" value="CYTC"/>
    <property type="match status" value="1"/>
</dbReference>
<evidence type="ECO:0000313" key="13">
    <source>
        <dbReference type="Proteomes" id="UP000001175"/>
    </source>
</evidence>
<feature type="binding site" description="axial binding residue" evidence="10">
    <location>
        <position position="89"/>
    </location>
    <ligand>
        <name>heme c</name>
        <dbReference type="ChEBI" id="CHEBI:61717"/>
    </ligand>
    <ligandPart>
        <name>Fe</name>
        <dbReference type="ChEBI" id="CHEBI:18248"/>
    </ligandPart>
</feature>
<dbReference type="Proteomes" id="UP000001175">
    <property type="component" value="Chromosome"/>
</dbReference>
<evidence type="ECO:0000256" key="5">
    <source>
        <dbReference type="ARBA" id="ARBA00022617"/>
    </source>
</evidence>
<feature type="domain" description="Cytochrome c" evidence="11">
    <location>
        <begin position="32"/>
        <end position="112"/>
    </location>
</feature>
<comment type="function">
    <text evidence="1 10">Functions as an electron carrier between membrane-bound cytochrome b6-f and photosystem I in oxygenic photosynthesis.</text>
</comment>
<dbReference type="GO" id="GO:0031979">
    <property type="term" value="C:plasma membrane-derived thylakoid lumen"/>
    <property type="evidence" value="ECO:0007669"/>
    <property type="project" value="UniProtKB-SubCell"/>
</dbReference>
<evidence type="ECO:0000256" key="4">
    <source>
        <dbReference type="ARBA" id="ARBA00022448"/>
    </source>
</evidence>
<dbReference type="GO" id="GO:0009055">
    <property type="term" value="F:electron transfer activity"/>
    <property type="evidence" value="ECO:0007669"/>
    <property type="project" value="UniProtKB-UniRule"/>
</dbReference>
<accession>A0A0H3K370</accession>
<organism evidence="12 13">
    <name type="scientific">Synechococcus sp. (strain ATCC 27144 / PCC 6301 / SAUG 1402/1)</name>
    <name type="common">Anacystis nidulans</name>
    <dbReference type="NCBI Taxonomy" id="269084"/>
    <lineage>
        <taxon>Bacteria</taxon>
        <taxon>Bacillati</taxon>
        <taxon>Cyanobacteriota</taxon>
        <taxon>Cyanophyceae</taxon>
        <taxon>Synechococcales</taxon>
        <taxon>Synechococcaceae</taxon>
        <taxon>Synechococcus</taxon>
    </lineage>
</organism>
<dbReference type="GO" id="GO:0005506">
    <property type="term" value="F:iron ion binding"/>
    <property type="evidence" value="ECO:0007669"/>
    <property type="project" value="InterPro"/>
</dbReference>